<dbReference type="Proteomes" id="UP001054945">
    <property type="component" value="Unassembled WGS sequence"/>
</dbReference>
<keyword evidence="1" id="KW-1133">Transmembrane helix</keyword>
<keyword evidence="3" id="KW-1185">Reference proteome</keyword>
<dbReference type="AlphaFoldDB" id="A0AAV4QJG9"/>
<proteinExistence type="predicted"/>
<evidence type="ECO:0000256" key="1">
    <source>
        <dbReference type="SAM" id="Phobius"/>
    </source>
</evidence>
<accession>A0AAV4QJG9</accession>
<organism evidence="2 3">
    <name type="scientific">Caerostris extrusa</name>
    <name type="common">Bark spider</name>
    <name type="synonym">Caerostris bankana</name>
    <dbReference type="NCBI Taxonomy" id="172846"/>
    <lineage>
        <taxon>Eukaryota</taxon>
        <taxon>Metazoa</taxon>
        <taxon>Ecdysozoa</taxon>
        <taxon>Arthropoda</taxon>
        <taxon>Chelicerata</taxon>
        <taxon>Arachnida</taxon>
        <taxon>Araneae</taxon>
        <taxon>Araneomorphae</taxon>
        <taxon>Entelegynae</taxon>
        <taxon>Araneoidea</taxon>
        <taxon>Araneidae</taxon>
        <taxon>Caerostris</taxon>
    </lineage>
</organism>
<sequence length="178" mass="20328">MVSASLVNERSHEARQIAKRVLHQIPASKNETEIKLNDRLTHDNNLTLWKIYSMDRSLIIAGIATLITYGILLGTLADLALLGSNSKSFHHYTQEKKSIGLRRVSSNNGVAFVPRKEKNSIYSRYFDFFIVRHSYEYIPVNRNSNDYITSHLLQIGLMCLITHDAILANSSVKFYLED</sequence>
<comment type="caution">
    <text evidence="2">The sequence shown here is derived from an EMBL/GenBank/DDBJ whole genome shotgun (WGS) entry which is preliminary data.</text>
</comment>
<reference evidence="2 3" key="1">
    <citation type="submission" date="2021-06" db="EMBL/GenBank/DDBJ databases">
        <title>Caerostris extrusa draft genome.</title>
        <authorList>
            <person name="Kono N."/>
            <person name="Arakawa K."/>
        </authorList>
    </citation>
    <scope>NUCLEOTIDE SEQUENCE [LARGE SCALE GENOMIC DNA]</scope>
</reference>
<evidence type="ECO:0000313" key="3">
    <source>
        <dbReference type="Proteomes" id="UP001054945"/>
    </source>
</evidence>
<evidence type="ECO:0000313" key="2">
    <source>
        <dbReference type="EMBL" id="GIY09091.1"/>
    </source>
</evidence>
<gene>
    <name evidence="2" type="ORF">CEXT_450811</name>
</gene>
<protein>
    <submittedName>
        <fullName evidence="2">Uncharacterized protein</fullName>
    </submittedName>
</protein>
<keyword evidence="1" id="KW-0812">Transmembrane</keyword>
<feature type="transmembrane region" description="Helical" evidence="1">
    <location>
        <begin position="58"/>
        <end position="82"/>
    </location>
</feature>
<dbReference type="EMBL" id="BPLR01006331">
    <property type="protein sequence ID" value="GIY09091.1"/>
    <property type="molecule type" value="Genomic_DNA"/>
</dbReference>
<keyword evidence="1" id="KW-0472">Membrane</keyword>
<name>A0AAV4QJG9_CAEEX</name>